<evidence type="ECO:0000256" key="3">
    <source>
        <dbReference type="SAM" id="MobiDB-lite"/>
    </source>
</evidence>
<reference evidence="5 6" key="1">
    <citation type="submission" date="2014-04" db="EMBL/GenBank/DDBJ databases">
        <authorList>
            <consortium name="DOE Joint Genome Institute"/>
            <person name="Kuo A."/>
            <person name="Girlanda M."/>
            <person name="Perotto S."/>
            <person name="Kohler A."/>
            <person name="Nagy L.G."/>
            <person name="Floudas D."/>
            <person name="Copeland A."/>
            <person name="Barry K.W."/>
            <person name="Cichocki N."/>
            <person name="Veneault-Fourrey C."/>
            <person name="LaButti K."/>
            <person name="Lindquist E.A."/>
            <person name="Lipzen A."/>
            <person name="Lundell T."/>
            <person name="Morin E."/>
            <person name="Murat C."/>
            <person name="Sun H."/>
            <person name="Tunlid A."/>
            <person name="Henrissat B."/>
            <person name="Grigoriev I.V."/>
            <person name="Hibbett D.S."/>
            <person name="Martin F."/>
            <person name="Nordberg H.P."/>
            <person name="Cantor M.N."/>
            <person name="Hua S.X."/>
        </authorList>
    </citation>
    <scope>NUCLEOTIDE SEQUENCE [LARGE SCALE GENOMIC DNA]</scope>
    <source>
        <strain evidence="5 6">MUT 4182</strain>
    </source>
</reference>
<dbReference type="PANTHER" id="PTHR45994">
    <property type="entry name" value="FI21225P1"/>
    <property type="match status" value="1"/>
</dbReference>
<keyword evidence="2" id="KW-0963">Cytoplasm</keyword>
<feature type="region of interest" description="Disordered" evidence="3">
    <location>
        <begin position="367"/>
        <end position="394"/>
    </location>
</feature>
<protein>
    <recommendedName>
        <fullName evidence="4">UNC-45/Cro1/She4 central domain-containing protein</fullName>
    </recommendedName>
</protein>
<evidence type="ECO:0000313" key="6">
    <source>
        <dbReference type="Proteomes" id="UP000054248"/>
    </source>
</evidence>
<dbReference type="AlphaFoldDB" id="A0A0C3QS88"/>
<dbReference type="InterPro" id="IPR011989">
    <property type="entry name" value="ARM-like"/>
</dbReference>
<dbReference type="Gene3D" id="1.25.10.10">
    <property type="entry name" value="Leucine-rich Repeat Variant"/>
    <property type="match status" value="2"/>
</dbReference>
<sequence>MTNSDTDADLKTLLQKLDSKSGLELSPSSINSQISPVLFAFLPSAVPATRSLAHLVISKLVSNARPSPTTVPTSSYESIQEAATQNLTRLFSPIIESRLATTSLDEVVPALGLFTALFQIDSATSSGILSKDGVLEAIMDVPDLFEGENGIIASQAVATLLSQASGSKPCRPLVQVHSISWLQDQVRRDTVNPGVRAAAANALMKLSRGTAEDVSSDTLSSLGGPATDSAVEDARRKDDEESLAKLMKNLIVDSKGAAKPGQPLTGSLQSILDAVEGLAYSSMDTNVKESLSTDTPFLTRLFSLVPPPKKHQTGAKPTVNITSEALPPEEKASVALLYGVCVIVLNLVAFRPKLSDEEKQVDRLKRMTKEGARTGGKLADPDGKQAEEPLESDEAVKTRCKRVLKAGVLPALASMSYRKESEGIRRALGRILLHLVEDKDNRGKIVQGGGKFESLMALTNLASLGPLVASRIAKQKEPGLGTVLNKTETLLLDDHTMVRRAATELICNLVASEDVWERYTGEKPDGTRSEEGDKVLINRLRIMLAMADVEDVPTRLAASGALAMLSNARDVSRLLLGAMENGAEKVFRVLVDLIAPSPEEEGDGEDEDGGNAPPTPEVQSQLAYRGVVCTRMLLTNLPADADTLKSVVKAAKAADLGGALVKALSARENVGNQEMMVGGADALKWLDVVASLFWRTCPGLGKGLPDITERFPLSVEDVPSSSYSPSEREEACITAGSRKKGREGHRMSKSDSLHRQGPITLPITEEKAPLRHSKPRGQYHWAVVECTTVSLRVGGDGKRAGSRPPGTAQGLFETQVTLFHMGLCGRAYGLCANWASGELRDDSEPNSEPGDPLARNLDV</sequence>
<dbReference type="STRING" id="1051891.A0A0C3QS88"/>
<feature type="region of interest" description="Disordered" evidence="3">
    <location>
        <begin position="717"/>
        <end position="774"/>
    </location>
</feature>
<comment type="subcellular location">
    <subcellularLocation>
        <location evidence="1">Cytoplasm</location>
    </subcellularLocation>
</comment>
<proteinExistence type="predicted"/>
<evidence type="ECO:0000259" key="4">
    <source>
        <dbReference type="Pfam" id="PF11701"/>
    </source>
</evidence>
<accession>A0A0C3QS88</accession>
<dbReference type="SUPFAM" id="SSF48371">
    <property type="entry name" value="ARM repeat"/>
    <property type="match status" value="1"/>
</dbReference>
<feature type="compositionally biased region" description="Acidic residues" evidence="3">
    <location>
        <begin position="598"/>
        <end position="609"/>
    </location>
</feature>
<feature type="region of interest" description="Disordered" evidence="3">
    <location>
        <begin position="597"/>
        <end position="619"/>
    </location>
</feature>
<feature type="region of interest" description="Disordered" evidence="3">
    <location>
        <begin position="838"/>
        <end position="859"/>
    </location>
</feature>
<feature type="domain" description="UNC-45/Cro1/She4 central" evidence="4">
    <location>
        <begin position="36"/>
        <end position="206"/>
    </location>
</feature>
<dbReference type="InterPro" id="IPR024660">
    <property type="entry name" value="UCS_central_dom"/>
</dbReference>
<evidence type="ECO:0000256" key="2">
    <source>
        <dbReference type="ARBA" id="ARBA00022490"/>
    </source>
</evidence>
<organism evidence="5 6">
    <name type="scientific">Tulasnella calospora MUT 4182</name>
    <dbReference type="NCBI Taxonomy" id="1051891"/>
    <lineage>
        <taxon>Eukaryota</taxon>
        <taxon>Fungi</taxon>
        <taxon>Dikarya</taxon>
        <taxon>Basidiomycota</taxon>
        <taxon>Agaricomycotina</taxon>
        <taxon>Agaricomycetes</taxon>
        <taxon>Cantharellales</taxon>
        <taxon>Tulasnellaceae</taxon>
        <taxon>Tulasnella</taxon>
    </lineage>
</organism>
<dbReference type="HOGENOM" id="CLU_016305_1_0_1"/>
<gene>
    <name evidence="5" type="ORF">M407DRAFT_4876</name>
</gene>
<evidence type="ECO:0000313" key="5">
    <source>
        <dbReference type="EMBL" id="KIO31766.1"/>
    </source>
</evidence>
<dbReference type="OrthoDB" id="199930at2759"/>
<evidence type="ECO:0000256" key="1">
    <source>
        <dbReference type="ARBA" id="ARBA00004496"/>
    </source>
</evidence>
<keyword evidence="6" id="KW-1185">Reference proteome</keyword>
<dbReference type="Pfam" id="PF11701">
    <property type="entry name" value="UNC45-central"/>
    <property type="match status" value="1"/>
</dbReference>
<dbReference type="InterPro" id="IPR016024">
    <property type="entry name" value="ARM-type_fold"/>
</dbReference>
<dbReference type="Proteomes" id="UP000054248">
    <property type="component" value="Unassembled WGS sequence"/>
</dbReference>
<reference evidence="6" key="2">
    <citation type="submission" date="2015-01" db="EMBL/GenBank/DDBJ databases">
        <title>Evolutionary Origins and Diversification of the Mycorrhizal Mutualists.</title>
        <authorList>
            <consortium name="DOE Joint Genome Institute"/>
            <consortium name="Mycorrhizal Genomics Consortium"/>
            <person name="Kohler A."/>
            <person name="Kuo A."/>
            <person name="Nagy L.G."/>
            <person name="Floudas D."/>
            <person name="Copeland A."/>
            <person name="Barry K.W."/>
            <person name="Cichocki N."/>
            <person name="Veneault-Fourrey C."/>
            <person name="LaButti K."/>
            <person name="Lindquist E.A."/>
            <person name="Lipzen A."/>
            <person name="Lundell T."/>
            <person name="Morin E."/>
            <person name="Murat C."/>
            <person name="Riley R."/>
            <person name="Ohm R."/>
            <person name="Sun H."/>
            <person name="Tunlid A."/>
            <person name="Henrissat B."/>
            <person name="Grigoriev I.V."/>
            <person name="Hibbett D.S."/>
            <person name="Martin F."/>
        </authorList>
    </citation>
    <scope>NUCLEOTIDE SEQUENCE [LARGE SCALE GENOMIC DNA]</scope>
    <source>
        <strain evidence="6">MUT 4182</strain>
    </source>
</reference>
<name>A0A0C3QS88_9AGAM</name>
<feature type="compositionally biased region" description="Basic and acidic residues" evidence="3">
    <location>
        <begin position="744"/>
        <end position="754"/>
    </location>
</feature>
<dbReference type="PANTHER" id="PTHR45994:SF1">
    <property type="entry name" value="FI21225P1"/>
    <property type="match status" value="1"/>
</dbReference>
<feature type="region of interest" description="Disordered" evidence="3">
    <location>
        <begin position="214"/>
        <end position="237"/>
    </location>
</feature>
<dbReference type="GO" id="GO:0005737">
    <property type="term" value="C:cytoplasm"/>
    <property type="evidence" value="ECO:0007669"/>
    <property type="project" value="UniProtKB-SubCell"/>
</dbReference>
<dbReference type="EMBL" id="KN822960">
    <property type="protein sequence ID" value="KIO31766.1"/>
    <property type="molecule type" value="Genomic_DNA"/>
</dbReference>
<dbReference type="GO" id="GO:0051879">
    <property type="term" value="F:Hsp90 protein binding"/>
    <property type="evidence" value="ECO:0007669"/>
    <property type="project" value="TreeGrafter"/>
</dbReference>